<name>A0A9D2VZH5_9FIRM</name>
<proteinExistence type="predicted"/>
<dbReference type="InterPro" id="IPR012674">
    <property type="entry name" value="Calycin"/>
</dbReference>
<reference evidence="1" key="2">
    <citation type="submission" date="2021-09" db="EMBL/GenBank/DDBJ databases">
        <authorList>
            <person name="Gilroy R."/>
        </authorList>
    </citation>
    <scope>NUCLEOTIDE SEQUENCE</scope>
    <source>
        <strain evidence="1">USAMLcec4-12693</strain>
    </source>
</reference>
<evidence type="ECO:0000313" key="1">
    <source>
        <dbReference type="EMBL" id="HJH51050.1"/>
    </source>
</evidence>
<dbReference type="InterPro" id="IPR015231">
    <property type="entry name" value="DUF1934"/>
</dbReference>
<gene>
    <name evidence="1" type="ORF">K8V39_12440</name>
</gene>
<dbReference type="AlphaFoldDB" id="A0A9D2VZH5"/>
<dbReference type="Proteomes" id="UP000813420">
    <property type="component" value="Unassembled WGS sequence"/>
</dbReference>
<evidence type="ECO:0000313" key="2">
    <source>
        <dbReference type="Proteomes" id="UP000813420"/>
    </source>
</evidence>
<dbReference type="RefSeq" id="WP_070089587.1">
    <property type="nucleotide sequence ID" value="NZ_CABMJS010000020.1"/>
</dbReference>
<protein>
    <submittedName>
        <fullName evidence="1">DUF1934 domain-containing protein</fullName>
    </submittedName>
</protein>
<sequence>MTKDILLSISGLHYDMTGIPDEPGAEEENGPIEVITPASYYYKNGKHYIVYDEVLEGMPGTIKTKIRITDSQMVEIMKSGLANTHMTFEKDKIHMTQYETPYGELLVGIHTRSLRLEESEDRIDVNIIYELDVNGEKVADCNIAMQVKSHGKTE</sequence>
<dbReference type="Gene3D" id="2.40.128.20">
    <property type="match status" value="1"/>
</dbReference>
<organism evidence="1 2">
    <name type="scientific">Merdimonas faecis</name>
    <dbReference type="NCBI Taxonomy" id="1653435"/>
    <lineage>
        <taxon>Bacteria</taxon>
        <taxon>Bacillati</taxon>
        <taxon>Bacillota</taxon>
        <taxon>Clostridia</taxon>
        <taxon>Lachnospirales</taxon>
        <taxon>Lachnospiraceae</taxon>
        <taxon>Merdimonas</taxon>
    </lineage>
</organism>
<dbReference type="EMBL" id="DYXE01000096">
    <property type="protein sequence ID" value="HJH51050.1"/>
    <property type="molecule type" value="Genomic_DNA"/>
</dbReference>
<accession>A0A9D2VZH5</accession>
<reference evidence="1" key="1">
    <citation type="journal article" date="2021" name="PeerJ">
        <title>Extensive microbial diversity within the chicken gut microbiome revealed by metagenomics and culture.</title>
        <authorList>
            <person name="Gilroy R."/>
            <person name="Ravi A."/>
            <person name="Getino M."/>
            <person name="Pursley I."/>
            <person name="Horton D.L."/>
            <person name="Alikhan N.F."/>
            <person name="Baker D."/>
            <person name="Gharbi K."/>
            <person name="Hall N."/>
            <person name="Watson M."/>
            <person name="Adriaenssens E.M."/>
            <person name="Foster-Nyarko E."/>
            <person name="Jarju S."/>
            <person name="Secka A."/>
            <person name="Antonio M."/>
            <person name="Oren A."/>
            <person name="Chaudhuri R.R."/>
            <person name="La Ragione R."/>
            <person name="Hildebrand F."/>
            <person name="Pallen M.J."/>
        </authorList>
    </citation>
    <scope>NUCLEOTIDE SEQUENCE</scope>
    <source>
        <strain evidence="1">USAMLcec4-12693</strain>
    </source>
</reference>
<comment type="caution">
    <text evidence="1">The sequence shown here is derived from an EMBL/GenBank/DDBJ whole genome shotgun (WGS) entry which is preliminary data.</text>
</comment>
<dbReference type="SUPFAM" id="SSF50814">
    <property type="entry name" value="Lipocalins"/>
    <property type="match status" value="1"/>
</dbReference>
<dbReference type="Pfam" id="PF09148">
    <property type="entry name" value="DUF1934"/>
    <property type="match status" value="1"/>
</dbReference>
<dbReference type="OrthoDB" id="1680906at2"/>